<evidence type="ECO:0008006" key="4">
    <source>
        <dbReference type="Google" id="ProtNLM"/>
    </source>
</evidence>
<feature type="chain" id="PRO_5047235542" description="Lysozyme inhibitor LprI N-terminal domain-containing protein" evidence="1">
    <location>
        <begin position="22"/>
        <end position="204"/>
    </location>
</feature>
<accession>A0ABZ0WHZ3</accession>
<gene>
    <name evidence="2" type="ORF">U0042_22940</name>
</gene>
<dbReference type="PANTHER" id="PTHR37549">
    <property type="entry name" value="LIPOPROTEIN LPRI"/>
    <property type="match status" value="1"/>
</dbReference>
<dbReference type="RefSeq" id="WP_114808990.1">
    <property type="nucleotide sequence ID" value="NZ_CP139965.1"/>
</dbReference>
<keyword evidence="1" id="KW-0732">Signal</keyword>
<sequence>MKILRYACFGALLLFHASAHATSFDCSKGRSVTERMICSNDDLSQLDDELGKLYWAIRRHTADRRAFLADSDSKWLWREHNCTDRDCLVTWYHGRIEELRRKAESLKAAQVPALAEAASAGAAARARSAPVSGAGSGLVTRLSASAAVEPVEPLQCTAADPGLVVHAGCSTILDRTTGWRREQHDGDADWFCGLAMAVSPAVSD</sequence>
<dbReference type="PANTHER" id="PTHR37549:SF1">
    <property type="entry name" value="LIPOPROTEIN LPRI"/>
    <property type="match status" value="1"/>
</dbReference>
<evidence type="ECO:0000313" key="2">
    <source>
        <dbReference type="EMBL" id="WQD76907.1"/>
    </source>
</evidence>
<dbReference type="InterPro" id="IPR052755">
    <property type="entry name" value="Lysozyme_Inhibitor_LprI"/>
</dbReference>
<reference evidence="2 3" key="1">
    <citation type="submission" date="2023-12" db="EMBL/GenBank/DDBJ databases">
        <title>Genome sequencing and assembly of bacterial species from a model synthetic community.</title>
        <authorList>
            <person name="Hogle S.L."/>
        </authorList>
    </citation>
    <scope>NUCLEOTIDE SEQUENCE [LARGE SCALE GENOMIC DNA]</scope>
    <source>
        <strain evidence="2 3">HAMBI 2494</strain>
    </source>
</reference>
<name>A0ABZ0WHZ3_9BURK</name>
<dbReference type="Proteomes" id="UP001325479">
    <property type="component" value="Chromosome"/>
</dbReference>
<protein>
    <recommendedName>
        <fullName evidence="4">Lysozyme inhibitor LprI N-terminal domain-containing protein</fullName>
    </recommendedName>
</protein>
<feature type="signal peptide" evidence="1">
    <location>
        <begin position="1"/>
        <end position="21"/>
    </location>
</feature>
<organism evidence="2 3">
    <name type="scientific">Paraburkholderia kururiensis</name>
    <dbReference type="NCBI Taxonomy" id="984307"/>
    <lineage>
        <taxon>Bacteria</taxon>
        <taxon>Pseudomonadati</taxon>
        <taxon>Pseudomonadota</taxon>
        <taxon>Betaproteobacteria</taxon>
        <taxon>Burkholderiales</taxon>
        <taxon>Burkholderiaceae</taxon>
        <taxon>Paraburkholderia</taxon>
    </lineage>
</organism>
<keyword evidence="3" id="KW-1185">Reference proteome</keyword>
<evidence type="ECO:0000256" key="1">
    <source>
        <dbReference type="SAM" id="SignalP"/>
    </source>
</evidence>
<proteinExistence type="predicted"/>
<evidence type="ECO:0000313" key="3">
    <source>
        <dbReference type="Proteomes" id="UP001325479"/>
    </source>
</evidence>
<dbReference type="EMBL" id="CP139965">
    <property type="protein sequence ID" value="WQD76907.1"/>
    <property type="molecule type" value="Genomic_DNA"/>
</dbReference>